<dbReference type="EMBL" id="QNVV01000012">
    <property type="protein sequence ID" value="REC46641.1"/>
    <property type="molecule type" value="Genomic_DNA"/>
</dbReference>
<protein>
    <recommendedName>
        <fullName evidence="3">HNH endonuclease</fullName>
    </recommendedName>
</protein>
<evidence type="ECO:0008006" key="3">
    <source>
        <dbReference type="Google" id="ProtNLM"/>
    </source>
</evidence>
<name>A0A3D9AZ73_9FLAO</name>
<evidence type="ECO:0000313" key="1">
    <source>
        <dbReference type="EMBL" id="REC46641.1"/>
    </source>
</evidence>
<dbReference type="Proteomes" id="UP000256257">
    <property type="component" value="Unassembled WGS sequence"/>
</dbReference>
<proteinExistence type="predicted"/>
<keyword evidence="2" id="KW-1185">Reference proteome</keyword>
<gene>
    <name evidence="1" type="ORF">DRF67_13955</name>
</gene>
<comment type="caution">
    <text evidence="1">The sequence shown here is derived from an EMBL/GenBank/DDBJ whole genome shotgun (WGS) entry which is preliminary data.</text>
</comment>
<sequence>MFDDTQTVYSHGYLIHPDFQDIIDNYKTQIDVKLEALFNAYIALPTPQDKNKVKDAYTNNNNVEGVCNNVIMPYKYEDLHESIRKEVKELYNSEGVLYNMLTSKTAYKLLKDKCGDLITHFNTFRNLNKTSVCPFCGMESLLPINDKAKNDYDHYISKGKYPFCSVNFHNLVPTCGNCNKAPNKGQKDIPYNVKVNPIIREEVFYPYSNIDNHEIILSIISPDTNLDDLNNWNLQIDCTPTINSTRKERWMEIYDIEYRYKTKIAGDNYDWKQMIVDEYHRKCKKRGETFDTFKEDILAIFKDYLKHNNGILRKTFNEFIMNDPDCEAKLSGKFVI</sequence>
<dbReference type="AlphaFoldDB" id="A0A3D9AZ73"/>
<organism evidence="1 2">
    <name type="scientific">Chryseobacterium pennipullorum</name>
    <dbReference type="NCBI Taxonomy" id="2258963"/>
    <lineage>
        <taxon>Bacteria</taxon>
        <taxon>Pseudomonadati</taxon>
        <taxon>Bacteroidota</taxon>
        <taxon>Flavobacteriia</taxon>
        <taxon>Flavobacteriales</taxon>
        <taxon>Weeksellaceae</taxon>
        <taxon>Chryseobacterium group</taxon>
        <taxon>Chryseobacterium</taxon>
    </lineage>
</organism>
<accession>A0A3D9AZ73</accession>
<evidence type="ECO:0000313" key="2">
    <source>
        <dbReference type="Proteomes" id="UP000256257"/>
    </source>
</evidence>
<reference evidence="1 2" key="1">
    <citation type="submission" date="2018-06" db="EMBL/GenBank/DDBJ databases">
        <title>Novel Chryseobacterium species.</title>
        <authorList>
            <person name="Newman J."/>
            <person name="Hugo C."/>
            <person name="Oosthuizen L."/>
            <person name="Charimba G."/>
        </authorList>
    </citation>
    <scope>NUCLEOTIDE SEQUENCE [LARGE SCALE GENOMIC DNA]</scope>
    <source>
        <strain evidence="1 2">7_F195</strain>
    </source>
</reference>